<dbReference type="AlphaFoldDB" id="A0A1Y6CLK7"/>
<keyword evidence="2 8" id="KW-0813">Transport</keyword>
<protein>
    <submittedName>
        <fullName evidence="12">Outer membrane receptor proteins, mostly Fe transport</fullName>
    </submittedName>
</protein>
<dbReference type="STRING" id="1513793.SAMN06296036_12118"/>
<evidence type="ECO:0000256" key="1">
    <source>
        <dbReference type="ARBA" id="ARBA00004571"/>
    </source>
</evidence>
<keyword evidence="12" id="KW-0675">Receptor</keyword>
<organism evidence="12 13">
    <name type="scientific">Pseudobacteriovorax antillogorgiicola</name>
    <dbReference type="NCBI Taxonomy" id="1513793"/>
    <lineage>
        <taxon>Bacteria</taxon>
        <taxon>Pseudomonadati</taxon>
        <taxon>Bdellovibrionota</taxon>
        <taxon>Oligoflexia</taxon>
        <taxon>Oligoflexales</taxon>
        <taxon>Pseudobacteriovoracaceae</taxon>
        <taxon>Pseudobacteriovorax</taxon>
    </lineage>
</organism>
<dbReference type="OrthoDB" id="5287620at2"/>
<dbReference type="Pfam" id="PF00593">
    <property type="entry name" value="TonB_dep_Rec_b-barrel"/>
    <property type="match status" value="1"/>
</dbReference>
<evidence type="ECO:0000313" key="13">
    <source>
        <dbReference type="Proteomes" id="UP000192907"/>
    </source>
</evidence>
<keyword evidence="3 8" id="KW-1134">Transmembrane beta strand</keyword>
<accession>A0A1Y6CLK7</accession>
<dbReference type="Gene3D" id="2.40.170.20">
    <property type="entry name" value="TonB-dependent receptor, beta-barrel domain"/>
    <property type="match status" value="1"/>
</dbReference>
<dbReference type="Pfam" id="PF07715">
    <property type="entry name" value="Plug"/>
    <property type="match status" value="1"/>
</dbReference>
<dbReference type="SUPFAM" id="SSF56935">
    <property type="entry name" value="Porins"/>
    <property type="match status" value="1"/>
</dbReference>
<name>A0A1Y6CLK7_9BACT</name>
<evidence type="ECO:0000256" key="5">
    <source>
        <dbReference type="ARBA" id="ARBA00023077"/>
    </source>
</evidence>
<keyword evidence="5 9" id="KW-0798">TonB box</keyword>
<evidence type="ECO:0000256" key="3">
    <source>
        <dbReference type="ARBA" id="ARBA00022452"/>
    </source>
</evidence>
<dbReference type="InterPro" id="IPR037066">
    <property type="entry name" value="Plug_dom_sf"/>
</dbReference>
<dbReference type="GO" id="GO:0009279">
    <property type="term" value="C:cell outer membrane"/>
    <property type="evidence" value="ECO:0007669"/>
    <property type="project" value="UniProtKB-SubCell"/>
</dbReference>
<keyword evidence="4 8" id="KW-0812">Transmembrane</keyword>
<dbReference type="PANTHER" id="PTHR47234:SF1">
    <property type="entry name" value="TONB-DEPENDENT RECEPTOR"/>
    <property type="match status" value="1"/>
</dbReference>
<dbReference type="EMBL" id="FWZT01000021">
    <property type="protein sequence ID" value="SMF62009.1"/>
    <property type="molecule type" value="Genomic_DNA"/>
</dbReference>
<dbReference type="PANTHER" id="PTHR47234">
    <property type="match status" value="1"/>
</dbReference>
<dbReference type="InterPro" id="IPR036942">
    <property type="entry name" value="Beta-barrel_TonB_sf"/>
</dbReference>
<reference evidence="13" key="1">
    <citation type="submission" date="2017-04" db="EMBL/GenBank/DDBJ databases">
        <authorList>
            <person name="Varghese N."/>
            <person name="Submissions S."/>
        </authorList>
    </citation>
    <scope>NUCLEOTIDE SEQUENCE [LARGE SCALE GENOMIC DNA]</scope>
    <source>
        <strain evidence="13">RKEM611</strain>
    </source>
</reference>
<evidence type="ECO:0000259" key="10">
    <source>
        <dbReference type="Pfam" id="PF00593"/>
    </source>
</evidence>
<dbReference type="Proteomes" id="UP000192907">
    <property type="component" value="Unassembled WGS sequence"/>
</dbReference>
<comment type="similarity">
    <text evidence="8 9">Belongs to the TonB-dependent receptor family.</text>
</comment>
<keyword evidence="13" id="KW-1185">Reference proteome</keyword>
<comment type="subcellular location">
    <subcellularLocation>
        <location evidence="1 8">Cell outer membrane</location>
        <topology evidence="1 8">Multi-pass membrane protein</topology>
    </subcellularLocation>
</comment>
<dbReference type="Gene3D" id="2.170.130.10">
    <property type="entry name" value="TonB-dependent receptor, plug domain"/>
    <property type="match status" value="1"/>
</dbReference>
<evidence type="ECO:0000256" key="6">
    <source>
        <dbReference type="ARBA" id="ARBA00023136"/>
    </source>
</evidence>
<evidence type="ECO:0000256" key="2">
    <source>
        <dbReference type="ARBA" id="ARBA00022448"/>
    </source>
</evidence>
<feature type="domain" description="TonB-dependent receptor plug" evidence="11">
    <location>
        <begin position="54"/>
        <end position="160"/>
    </location>
</feature>
<keyword evidence="6 8" id="KW-0472">Membrane</keyword>
<evidence type="ECO:0000256" key="8">
    <source>
        <dbReference type="PROSITE-ProRule" id="PRU01360"/>
    </source>
</evidence>
<keyword evidence="7 8" id="KW-0998">Cell outer membrane</keyword>
<evidence type="ECO:0000256" key="7">
    <source>
        <dbReference type="ARBA" id="ARBA00023237"/>
    </source>
</evidence>
<dbReference type="PROSITE" id="PS52016">
    <property type="entry name" value="TONB_DEPENDENT_REC_3"/>
    <property type="match status" value="1"/>
</dbReference>
<dbReference type="InterPro" id="IPR039426">
    <property type="entry name" value="TonB-dep_rcpt-like"/>
</dbReference>
<evidence type="ECO:0000313" key="12">
    <source>
        <dbReference type="EMBL" id="SMF62009.1"/>
    </source>
</evidence>
<evidence type="ECO:0000256" key="9">
    <source>
        <dbReference type="RuleBase" id="RU003357"/>
    </source>
</evidence>
<dbReference type="InterPro" id="IPR012910">
    <property type="entry name" value="Plug_dom"/>
</dbReference>
<evidence type="ECO:0000259" key="11">
    <source>
        <dbReference type="Pfam" id="PF07715"/>
    </source>
</evidence>
<feature type="domain" description="TonB-dependent receptor-like beta-barrel" evidence="10">
    <location>
        <begin position="358"/>
        <end position="807"/>
    </location>
</feature>
<sequence length="846" mass="92586">MSTYSRHCVPALLTLVMGSAAYGQNEVEITDDNAIKKAERISVVGSRIKRSELEGPEQVIRIDRDAIKATGHNSLAEVIRDLPQNSFGSFVDDGTNATTPNLRGVGSANTLLLIDGRRMVKDANNERADISMIPLAAVEEVQVLLGGASAIYGSDALGGVINIVTRRDYDGTLLSGSYTGTRDGGGEEAVASAVWGSSSESSSSFNVVQYRKIQPLFWNDRSWIDSDEQFGIGDPASYVGIDKKSYTLAPCSVPDPDNENLCGSDWAKDWNYFQAEVEQITGFSQYQRAISENHTFNASFFLLSKEINESSTANFFRRDLVPVSLLKEMNPKVAPLEVSDGKVQATGFINTAGPRLTTTYVKTYSAAGGFEGYLSDTLDYSVNLAYADSVVQSETRNALVTSQLNEAMEDGLYNPFKPVGEQGSLDSATTNVYGNSRTMTTTFDAGLSGLLFENWAGAVEFAAGYNFVKENMNVDDGQAVLPYGEENKYRIFGYSGTKRDAERMVNSAYVEFKVPLAQTLSLTTAGRIDSYSDVGNSTTPAASLEYRPTNNLLLRTSYTEGFKAPTLDDINSPLNKSFDFGRDYVVCGDPKDTDTDYCEGTQAIDTFVGGNDQLDPETSQSISLGFVWDATEQLAFSGDYYEIEVKDEIQAISIDNALRYERDGKTPTGIDIIRDSDGRLSSITLPLLNLGKTISHGWDLGVRYSMTTSFGRLAFDDNLAVKTVSKWQSAPGERYIDDLRDEPRWRNTAGVTWSVLAHQVRLANNHIDARRDRADETGKVPSYNTWDLNYAYSFTGGSRISLGGNNVTQVRPPIDESSTSGLSKGITPSLYGIKGPSYYMQVEYAL</sequence>
<gene>
    <name evidence="12" type="ORF">SAMN06296036_12118</name>
</gene>
<proteinExistence type="inferred from homology"/>
<dbReference type="InterPro" id="IPR000531">
    <property type="entry name" value="Beta-barrel_TonB"/>
</dbReference>
<dbReference type="RefSeq" id="WP_132323050.1">
    <property type="nucleotide sequence ID" value="NZ_FWZT01000021.1"/>
</dbReference>
<evidence type="ECO:0000256" key="4">
    <source>
        <dbReference type="ARBA" id="ARBA00022692"/>
    </source>
</evidence>